<keyword evidence="4" id="KW-1185">Reference proteome</keyword>
<organism evidence="3 4">
    <name type="scientific">Mycolicibacterium chitae</name>
    <name type="common">Mycobacterium chitae</name>
    <dbReference type="NCBI Taxonomy" id="1792"/>
    <lineage>
        <taxon>Bacteria</taxon>
        <taxon>Bacillati</taxon>
        <taxon>Actinomycetota</taxon>
        <taxon>Actinomycetes</taxon>
        <taxon>Mycobacteriales</taxon>
        <taxon>Mycobacteriaceae</taxon>
        <taxon>Mycolicibacterium</taxon>
    </lineage>
</organism>
<feature type="chain" id="PRO_5039465005" evidence="1">
    <location>
        <begin position="18"/>
        <end position="96"/>
    </location>
</feature>
<accession>A0A448HXV2</accession>
<dbReference type="NCBIfam" id="TIGR03816">
    <property type="entry name" value="tadE_like_DECH"/>
    <property type="match status" value="1"/>
</dbReference>
<evidence type="ECO:0000259" key="2">
    <source>
        <dbReference type="Pfam" id="PF13400"/>
    </source>
</evidence>
<gene>
    <name evidence="3" type="ORF">NCTC10485_00341</name>
</gene>
<name>A0A448HXV2_MYCCI</name>
<keyword evidence="3" id="KW-0378">Hydrolase</keyword>
<sequence length="96" mass="9158">MVVALLTVTLAVGRVGAAVLARHRAQAAADLAALAAAAAVPAGPAAACEQARELAATMGSVITECAVTDLDITIEVSVGVGLGGGQARAAARAGPV</sequence>
<keyword evidence="3" id="KW-0547">Nucleotide-binding</keyword>
<keyword evidence="3" id="KW-0067">ATP-binding</keyword>
<keyword evidence="1" id="KW-0732">Signal</keyword>
<dbReference type="InterPro" id="IPR028087">
    <property type="entry name" value="Tad_N"/>
</dbReference>
<feature type="signal peptide" evidence="1">
    <location>
        <begin position="1"/>
        <end position="17"/>
    </location>
</feature>
<dbReference type="GO" id="GO:0004386">
    <property type="term" value="F:helicase activity"/>
    <property type="evidence" value="ECO:0007669"/>
    <property type="project" value="UniProtKB-KW"/>
</dbReference>
<feature type="domain" description="Putative Flp pilus-assembly TadG-like N-terminal" evidence="2">
    <location>
        <begin position="1"/>
        <end position="39"/>
    </location>
</feature>
<dbReference type="AlphaFoldDB" id="A0A448HXV2"/>
<dbReference type="Pfam" id="PF13400">
    <property type="entry name" value="Tad"/>
    <property type="match status" value="1"/>
</dbReference>
<evidence type="ECO:0000313" key="4">
    <source>
        <dbReference type="Proteomes" id="UP000282551"/>
    </source>
</evidence>
<evidence type="ECO:0000256" key="1">
    <source>
        <dbReference type="SAM" id="SignalP"/>
    </source>
</evidence>
<protein>
    <submittedName>
        <fullName evidence="3">Helicase/secretion neighborhood TadE-like protein</fullName>
    </submittedName>
</protein>
<reference evidence="3 4" key="1">
    <citation type="submission" date="2018-12" db="EMBL/GenBank/DDBJ databases">
        <authorList>
            <consortium name="Pathogen Informatics"/>
        </authorList>
    </citation>
    <scope>NUCLEOTIDE SEQUENCE [LARGE SCALE GENOMIC DNA]</scope>
    <source>
        <strain evidence="3 4">NCTC10485</strain>
    </source>
</reference>
<dbReference type="InterPro" id="IPR021202">
    <property type="entry name" value="Rv3654c-like"/>
</dbReference>
<evidence type="ECO:0000313" key="3">
    <source>
        <dbReference type="EMBL" id="VEG44950.1"/>
    </source>
</evidence>
<dbReference type="Proteomes" id="UP000282551">
    <property type="component" value="Chromosome"/>
</dbReference>
<proteinExistence type="predicted"/>
<dbReference type="EMBL" id="LR134355">
    <property type="protein sequence ID" value="VEG44950.1"/>
    <property type="molecule type" value="Genomic_DNA"/>
</dbReference>
<keyword evidence="3" id="KW-0347">Helicase</keyword>